<evidence type="ECO:0000313" key="2">
    <source>
        <dbReference type="Proteomes" id="UP000178851"/>
    </source>
</evidence>
<name>A0A1F7YBW9_9BACT</name>
<organism evidence="1 2">
    <name type="scientific">Candidatus Woesebacteria bacterium RIFCSPHIGHO2_01_FULL_39_28</name>
    <dbReference type="NCBI Taxonomy" id="1802496"/>
    <lineage>
        <taxon>Bacteria</taxon>
        <taxon>Candidatus Woeseibacteriota</taxon>
    </lineage>
</organism>
<evidence type="ECO:0000313" key="1">
    <source>
        <dbReference type="EMBL" id="OGM24118.1"/>
    </source>
</evidence>
<dbReference type="EMBL" id="MGGI01000034">
    <property type="protein sequence ID" value="OGM24118.1"/>
    <property type="molecule type" value="Genomic_DNA"/>
</dbReference>
<gene>
    <name evidence="1" type="ORF">A2627_03535</name>
</gene>
<dbReference type="AlphaFoldDB" id="A0A1F7YBW9"/>
<proteinExistence type="predicted"/>
<protein>
    <submittedName>
        <fullName evidence="1">Uncharacterized protein</fullName>
    </submittedName>
</protein>
<sequence>MAEIDQITGLTEEQLRKINAQHDAWVRGVGLDFGSSAPEREGWGQAVESVRRGNEKVRDSLTKLGLKVI</sequence>
<reference evidence="1 2" key="1">
    <citation type="journal article" date="2016" name="Nat. Commun.">
        <title>Thousands of microbial genomes shed light on interconnected biogeochemical processes in an aquifer system.</title>
        <authorList>
            <person name="Anantharaman K."/>
            <person name="Brown C.T."/>
            <person name="Hug L.A."/>
            <person name="Sharon I."/>
            <person name="Castelle C.J."/>
            <person name="Probst A.J."/>
            <person name="Thomas B.C."/>
            <person name="Singh A."/>
            <person name="Wilkins M.J."/>
            <person name="Karaoz U."/>
            <person name="Brodie E.L."/>
            <person name="Williams K.H."/>
            <person name="Hubbard S.S."/>
            <person name="Banfield J.F."/>
        </authorList>
    </citation>
    <scope>NUCLEOTIDE SEQUENCE [LARGE SCALE GENOMIC DNA]</scope>
</reference>
<dbReference type="Proteomes" id="UP000178851">
    <property type="component" value="Unassembled WGS sequence"/>
</dbReference>
<comment type="caution">
    <text evidence="1">The sequence shown here is derived from an EMBL/GenBank/DDBJ whole genome shotgun (WGS) entry which is preliminary data.</text>
</comment>
<accession>A0A1F7YBW9</accession>